<dbReference type="Proteomes" id="UP000286848">
    <property type="component" value="Unassembled WGS sequence"/>
</dbReference>
<dbReference type="RefSeq" id="WP_124977820.1">
    <property type="nucleotide sequence ID" value="NZ_BFFP01000037.1"/>
</dbReference>
<protein>
    <recommendedName>
        <fullName evidence="1">Thoeris anti-defense 2-like domain-containing protein</fullName>
    </recommendedName>
</protein>
<dbReference type="AlphaFoldDB" id="A0A401IVA1"/>
<evidence type="ECO:0000313" key="2">
    <source>
        <dbReference type="EMBL" id="GBG95481.1"/>
    </source>
</evidence>
<dbReference type="InterPro" id="IPR021361">
    <property type="entry name" value="Tad2-like_dom"/>
</dbReference>
<organism evidence="2 3">
    <name type="scientific">Ligilactobacillus salitolerans</name>
    <dbReference type="NCBI Taxonomy" id="1808352"/>
    <lineage>
        <taxon>Bacteria</taxon>
        <taxon>Bacillati</taxon>
        <taxon>Bacillota</taxon>
        <taxon>Bacilli</taxon>
        <taxon>Lactobacillales</taxon>
        <taxon>Lactobacillaceae</taxon>
        <taxon>Ligilactobacillus</taxon>
    </lineage>
</organism>
<dbReference type="OrthoDB" id="9806476at2"/>
<proteinExistence type="predicted"/>
<name>A0A401IVA1_9LACO</name>
<evidence type="ECO:0000313" key="3">
    <source>
        <dbReference type="Proteomes" id="UP000286848"/>
    </source>
</evidence>
<gene>
    <name evidence="2" type="ORF">LFYK43_19400</name>
</gene>
<keyword evidence="3" id="KW-1185">Reference proteome</keyword>
<accession>A0A401IVA1</accession>
<dbReference type="EMBL" id="BFFP01000037">
    <property type="protein sequence ID" value="GBG95481.1"/>
    <property type="molecule type" value="Genomic_DNA"/>
</dbReference>
<dbReference type="Pfam" id="PF11195">
    <property type="entry name" value="Tad2-like"/>
    <property type="match status" value="1"/>
</dbReference>
<reference evidence="2 3" key="1">
    <citation type="journal article" date="2019" name="Int. J. Syst. Evol. Microbiol.">
        <title>Lactobacillus salitolerans sp. nov., a novel lactic acid bacterium isolated from spent mushroom substrates.</title>
        <authorList>
            <person name="Tohno M."/>
            <person name="Tanizawa Y."/>
            <person name="Kojima Y."/>
            <person name="Sakamoto M."/>
            <person name="Nakamura Y."/>
            <person name="Ohkuma M."/>
            <person name="Kobayashi H."/>
        </authorList>
    </citation>
    <scope>NUCLEOTIDE SEQUENCE [LARGE SCALE GENOMIC DNA]</scope>
    <source>
        <strain evidence="2 3">YK43</strain>
    </source>
</reference>
<feature type="domain" description="Thoeris anti-defense 2-like" evidence="1">
    <location>
        <begin position="1"/>
        <end position="73"/>
    </location>
</feature>
<comment type="caution">
    <text evidence="2">The sequence shown here is derived from an EMBL/GenBank/DDBJ whole genome shotgun (WGS) entry which is preliminary data.</text>
</comment>
<sequence>MTFEKVLPALKAGKKAVRSSWSAGEEYIYVVNDDMRDGQSINPYFLIKTDEEPALSQFMPNSCDVLADDWELVEQ</sequence>
<evidence type="ECO:0000259" key="1">
    <source>
        <dbReference type="Pfam" id="PF11195"/>
    </source>
</evidence>